<dbReference type="OrthoDB" id="7575276at2"/>
<dbReference type="RefSeq" id="WP_114686655.1">
    <property type="nucleotide sequence ID" value="NZ_QQNB01000001.1"/>
</dbReference>
<evidence type="ECO:0000256" key="1">
    <source>
        <dbReference type="SAM" id="SignalP"/>
    </source>
</evidence>
<organism evidence="2 3">
    <name type="scientific">Sphingomonas aracearum</name>
    <dbReference type="NCBI Taxonomy" id="2283317"/>
    <lineage>
        <taxon>Bacteria</taxon>
        <taxon>Pseudomonadati</taxon>
        <taxon>Pseudomonadota</taxon>
        <taxon>Alphaproteobacteria</taxon>
        <taxon>Sphingomonadales</taxon>
        <taxon>Sphingomonadaceae</taxon>
        <taxon>Sphingomonas</taxon>
    </lineage>
</organism>
<comment type="caution">
    <text evidence="2">The sequence shown here is derived from an EMBL/GenBank/DDBJ whole genome shotgun (WGS) entry which is preliminary data.</text>
</comment>
<feature type="signal peptide" evidence="1">
    <location>
        <begin position="1"/>
        <end position="24"/>
    </location>
</feature>
<dbReference type="Proteomes" id="UP000253918">
    <property type="component" value="Unassembled WGS sequence"/>
</dbReference>
<gene>
    <name evidence="2" type="ORF">DVW87_05305</name>
</gene>
<protein>
    <submittedName>
        <fullName evidence="2">Uncharacterized protein</fullName>
    </submittedName>
</protein>
<keyword evidence="1" id="KW-0732">Signal</keyword>
<dbReference type="AlphaFoldDB" id="A0A369VZM2"/>
<evidence type="ECO:0000313" key="2">
    <source>
        <dbReference type="EMBL" id="RDE07075.1"/>
    </source>
</evidence>
<evidence type="ECO:0000313" key="3">
    <source>
        <dbReference type="Proteomes" id="UP000253918"/>
    </source>
</evidence>
<sequence length="79" mass="8314">MTVSKLAATALLSAGLALSAPAFAKTRVITLPSTTFKTPETKLCMLAESAGIKVEKGAPKTMCLTRADWEAQGVTFKLK</sequence>
<reference evidence="2 3" key="1">
    <citation type="submission" date="2018-07" db="EMBL/GenBank/DDBJ databases">
        <title>a novel species of Sphingomonas isolated from the rhizosphere soil of Araceae plant.</title>
        <authorList>
            <person name="Zhiyong W."/>
            <person name="Qinglan Z."/>
            <person name="Zhiwei F."/>
            <person name="Ding X."/>
            <person name="Gejiao W."/>
            <person name="Shixue Z."/>
        </authorList>
    </citation>
    <scope>NUCLEOTIDE SEQUENCE [LARGE SCALE GENOMIC DNA]</scope>
    <source>
        <strain evidence="2 3">WZY 27</strain>
    </source>
</reference>
<proteinExistence type="predicted"/>
<keyword evidence="3" id="KW-1185">Reference proteome</keyword>
<feature type="chain" id="PRO_5016984596" evidence="1">
    <location>
        <begin position="25"/>
        <end position="79"/>
    </location>
</feature>
<accession>A0A369VZM2</accession>
<name>A0A369VZM2_9SPHN</name>
<dbReference type="EMBL" id="QQNB01000001">
    <property type="protein sequence ID" value="RDE07075.1"/>
    <property type="molecule type" value="Genomic_DNA"/>
</dbReference>